<dbReference type="RefSeq" id="WP_344069971.1">
    <property type="nucleotide sequence ID" value="NZ_BAAACA010000005.1"/>
</dbReference>
<gene>
    <name evidence="1" type="ORF">GCM10010394_07440</name>
</gene>
<keyword evidence="2" id="KW-1185">Reference proteome</keyword>
<proteinExistence type="predicted"/>
<evidence type="ECO:0000313" key="1">
    <source>
        <dbReference type="EMBL" id="GAA0581314.1"/>
    </source>
</evidence>
<sequence length="293" mass="31481">MAEVLNSLSDGESDQVARLAVARFAPLALLDVSAWWNRAVPSGYRPAVGAAQGWAATPPSPRDVAALESLVDEALDTVDETPTGEAYYPYQAAAILSHCAWGLGGNPGGKFLARLREEVDRYAGHVDWQLGRSRIPTREPGWFRSREEQLWLRAARLGDEAEYASMAALSQEIAQEYAHAVTRALSEEATADYVLVVDDAVKDAYVRAGATAPAGVRVAVGDSVHLPGMDDADRTYFENPAFVCVWGGDGEYVAGLLRRAGADRVLVDPRRADGSVVEGRAFVAAPVPTGEPW</sequence>
<protein>
    <submittedName>
        <fullName evidence="1">Uncharacterized protein</fullName>
    </submittedName>
</protein>
<accession>A0ABN1F399</accession>
<organism evidence="1 2">
    <name type="scientific">Streptomyces crystallinus</name>
    <dbReference type="NCBI Taxonomy" id="68191"/>
    <lineage>
        <taxon>Bacteria</taxon>
        <taxon>Bacillati</taxon>
        <taxon>Actinomycetota</taxon>
        <taxon>Actinomycetes</taxon>
        <taxon>Kitasatosporales</taxon>
        <taxon>Streptomycetaceae</taxon>
        <taxon>Streptomyces</taxon>
    </lineage>
</organism>
<dbReference type="EMBL" id="BAAACA010000005">
    <property type="protein sequence ID" value="GAA0581314.1"/>
    <property type="molecule type" value="Genomic_DNA"/>
</dbReference>
<comment type="caution">
    <text evidence="1">The sequence shown here is derived from an EMBL/GenBank/DDBJ whole genome shotgun (WGS) entry which is preliminary data.</text>
</comment>
<name>A0ABN1F399_9ACTN</name>
<evidence type="ECO:0000313" key="2">
    <source>
        <dbReference type="Proteomes" id="UP001500668"/>
    </source>
</evidence>
<dbReference type="Proteomes" id="UP001500668">
    <property type="component" value="Unassembled WGS sequence"/>
</dbReference>
<reference evidence="2" key="1">
    <citation type="journal article" date="2019" name="Int. J. Syst. Evol. Microbiol.">
        <title>The Global Catalogue of Microorganisms (GCM) 10K type strain sequencing project: providing services to taxonomists for standard genome sequencing and annotation.</title>
        <authorList>
            <consortium name="The Broad Institute Genomics Platform"/>
            <consortium name="The Broad Institute Genome Sequencing Center for Infectious Disease"/>
            <person name="Wu L."/>
            <person name="Ma J."/>
        </authorList>
    </citation>
    <scope>NUCLEOTIDE SEQUENCE [LARGE SCALE GENOMIC DNA]</scope>
    <source>
        <strain evidence="2">JCM 5067</strain>
    </source>
</reference>